<dbReference type="RefSeq" id="WP_341836432.1">
    <property type="nucleotide sequence ID" value="NZ_CP149822.1"/>
</dbReference>
<gene>
    <name evidence="1" type="ORF">WJU16_00840</name>
</gene>
<protein>
    <recommendedName>
        <fullName evidence="3">Peptidase S74 domain-containing protein</fullName>
    </recommendedName>
</protein>
<evidence type="ECO:0000313" key="1">
    <source>
        <dbReference type="EMBL" id="WZN41583.1"/>
    </source>
</evidence>
<accession>A0ABZ2YPZ3</accession>
<proteinExistence type="predicted"/>
<name>A0ABZ2YPZ3_9BACT</name>
<sequence length="501" mass="53806">MTQFIPGYDQTKCIEEGNRYFFLGLMTLETLIPLKGLALTSGPAQPEMTQFQPAGMSDMVDLFTGDFKYNIPLIDVGGYPLNLTYAQGIGMEDEASWVGLGWNLNVGAINRQLRGIPDDHDGDRVVSRHHMKPKVTIGGRVMGRVEAIGNEVLKVGGSLTAGIFYDNYTGYGAEAGYGGNAGVSLTGRNASGLTAGLNYGANSNTSGGVSTTRGASLSLNNQTSKNLTSSASLSLTQGYNTREGIKSLTLGASYGLSNKAVYNGGMNREIGSATWNFNTPVFYPDGEIAYKSKSHTFSIDVGFMAFGIQTAAGSSGYKTVREVKENLVQHNAYGSLHAHNGRSNPNALMDFMREKDNIMIPDIRHIGLPIATPDIFSFTSQAGSGQFKVSGGGTGVFFNNQKVDVSDNSTFGTDYGAGAYFHGGTSFYDQDIKDITTKWTKDNNFLEYGDYPDPDSAKRDEEHAYFKVMGEATSEDPLFSTSIVNEDAVSIPISKKTLNGG</sequence>
<reference evidence="2" key="1">
    <citation type="submission" date="2024-03" db="EMBL/GenBank/DDBJ databases">
        <title>Chitinophaga horti sp. nov., isolated from garden soil.</title>
        <authorList>
            <person name="Lee D.S."/>
            <person name="Han D.M."/>
            <person name="Baek J.H."/>
            <person name="Choi D.G."/>
            <person name="Jeon J.H."/>
            <person name="Jeon C.O."/>
        </authorList>
    </citation>
    <scope>NUCLEOTIDE SEQUENCE [LARGE SCALE GENOMIC DNA]</scope>
    <source>
        <strain evidence="2">GPA1</strain>
    </source>
</reference>
<dbReference type="EMBL" id="CP149822">
    <property type="protein sequence ID" value="WZN41583.1"/>
    <property type="molecule type" value="Genomic_DNA"/>
</dbReference>
<evidence type="ECO:0000313" key="2">
    <source>
        <dbReference type="Proteomes" id="UP001485459"/>
    </source>
</evidence>
<keyword evidence="2" id="KW-1185">Reference proteome</keyword>
<organism evidence="1 2">
    <name type="scientific">Chitinophaga pollutisoli</name>
    <dbReference type="NCBI Taxonomy" id="3133966"/>
    <lineage>
        <taxon>Bacteria</taxon>
        <taxon>Pseudomonadati</taxon>
        <taxon>Bacteroidota</taxon>
        <taxon>Chitinophagia</taxon>
        <taxon>Chitinophagales</taxon>
        <taxon>Chitinophagaceae</taxon>
        <taxon>Chitinophaga</taxon>
    </lineage>
</organism>
<dbReference type="Proteomes" id="UP001485459">
    <property type="component" value="Chromosome"/>
</dbReference>
<evidence type="ECO:0008006" key="3">
    <source>
        <dbReference type="Google" id="ProtNLM"/>
    </source>
</evidence>